<organism evidence="10 11">
    <name type="scientific">Flexistipes sinusarabici</name>
    <dbReference type="NCBI Taxonomy" id="2352"/>
    <lineage>
        <taxon>Bacteria</taxon>
        <taxon>Pseudomonadati</taxon>
        <taxon>Deferribacterota</taxon>
        <taxon>Deferribacteres</taxon>
        <taxon>Deferribacterales</taxon>
        <taxon>Flexistipitaceae</taxon>
        <taxon>Flexistipes</taxon>
    </lineage>
</organism>
<dbReference type="SUPFAM" id="SSF53697">
    <property type="entry name" value="SIS domain"/>
    <property type="match status" value="1"/>
</dbReference>
<gene>
    <name evidence="10" type="ORF">DHM44_07900</name>
</gene>
<dbReference type="PANTHER" id="PTHR42745:SF1">
    <property type="entry name" value="ARABINOSE 5-PHOSPHATE ISOMERASE KDSD"/>
    <property type="match status" value="1"/>
</dbReference>
<dbReference type="GO" id="GO:0046872">
    <property type="term" value="F:metal ion binding"/>
    <property type="evidence" value="ECO:0007669"/>
    <property type="project" value="UniProtKB-KW"/>
</dbReference>
<evidence type="ECO:0000256" key="1">
    <source>
        <dbReference type="ARBA" id="ARBA00008165"/>
    </source>
</evidence>
<dbReference type="InterPro" id="IPR001347">
    <property type="entry name" value="SIS_dom"/>
</dbReference>
<evidence type="ECO:0000256" key="3">
    <source>
        <dbReference type="ARBA" id="ARBA00023122"/>
    </source>
</evidence>
<dbReference type="GO" id="GO:1901135">
    <property type="term" value="P:carbohydrate derivative metabolic process"/>
    <property type="evidence" value="ECO:0007669"/>
    <property type="project" value="InterPro"/>
</dbReference>
<feature type="domain" description="CBS" evidence="8">
    <location>
        <begin position="268"/>
        <end position="320"/>
    </location>
</feature>
<comment type="caution">
    <text evidence="10">The sequence shown here is derived from an EMBL/GenBank/DDBJ whole genome shotgun (WGS) entry which is preliminary data.</text>
</comment>
<feature type="site" description="Catalytically relevant" evidence="6">
    <location>
        <position position="184"/>
    </location>
</feature>
<keyword evidence="5" id="KW-0862">Zinc</keyword>
<sequence>MKIKEIAQKTLRIEADAIYRLADRINDDFERAVEILMSCKSRVVVTGMGKSGIIGKKIAATLSSTGTPSLFLHPAEGVHGDLGMLMKGDVVIAISNSGETEEIVSILPIIKRFNVPIVSLVGRMDSTLARRSTCAIDASVEKEACPLNLAPTASTTVALAIGDALAVALLEKRGFKEEDFAVFHPSGSLGKKLLLKVGDLYHTGEEVPVINENELISKAVIEMSSKGFGCTSVVDNDGKLVGIITDGDLRRSLEKYQNIFDKPVYQLATKNPKTISPDALAAKALQIMEEFSITTILTVDDNKHPTGIIHLHDILSAGIV</sequence>
<reference evidence="10 11" key="1">
    <citation type="journal article" date="2018" name="Nat. Biotechnol.">
        <title>A standardized bacterial taxonomy based on genome phylogeny substantially revises the tree of life.</title>
        <authorList>
            <person name="Parks D.H."/>
            <person name="Chuvochina M."/>
            <person name="Waite D.W."/>
            <person name="Rinke C."/>
            <person name="Skarshewski A."/>
            <person name="Chaumeil P.A."/>
            <person name="Hugenholtz P."/>
        </authorList>
    </citation>
    <scope>NUCLEOTIDE SEQUENCE [LARGE SCALE GENOMIC DNA]</scope>
    <source>
        <strain evidence="10">UBA8672</strain>
    </source>
</reference>
<dbReference type="NCBIfam" id="TIGR00393">
    <property type="entry name" value="kpsF"/>
    <property type="match status" value="1"/>
</dbReference>
<feature type="domain" description="CBS" evidence="8">
    <location>
        <begin position="201"/>
        <end position="262"/>
    </location>
</feature>
<dbReference type="PANTHER" id="PTHR42745">
    <property type="match status" value="1"/>
</dbReference>
<dbReference type="FunFam" id="3.40.50.10490:FF:000011">
    <property type="entry name" value="Arabinose 5-phosphate isomerase"/>
    <property type="match status" value="1"/>
</dbReference>
<dbReference type="RefSeq" id="WP_013886128.1">
    <property type="nucleotide sequence ID" value="NZ_JAAZVV010000044.1"/>
</dbReference>
<dbReference type="PIRSF" id="PIRSF004692">
    <property type="entry name" value="KdsD_KpsF"/>
    <property type="match status" value="1"/>
</dbReference>
<dbReference type="Pfam" id="PF00571">
    <property type="entry name" value="CBS"/>
    <property type="match status" value="2"/>
</dbReference>
<evidence type="ECO:0000313" key="11">
    <source>
        <dbReference type="Proteomes" id="UP000262325"/>
    </source>
</evidence>
<dbReference type="PROSITE" id="PS51371">
    <property type="entry name" value="CBS"/>
    <property type="match status" value="2"/>
</dbReference>
<dbReference type="Gene3D" id="3.10.580.10">
    <property type="entry name" value="CBS-domain"/>
    <property type="match status" value="1"/>
</dbReference>
<dbReference type="GO" id="GO:0097367">
    <property type="term" value="F:carbohydrate derivative binding"/>
    <property type="evidence" value="ECO:0007669"/>
    <property type="project" value="InterPro"/>
</dbReference>
<dbReference type="InterPro" id="IPR004800">
    <property type="entry name" value="KdsD/KpsF-type"/>
</dbReference>
<dbReference type="InterPro" id="IPR035474">
    <property type="entry name" value="SIS_Kpsf"/>
</dbReference>
<dbReference type="GO" id="GO:0005975">
    <property type="term" value="P:carbohydrate metabolic process"/>
    <property type="evidence" value="ECO:0007669"/>
    <property type="project" value="InterPro"/>
</dbReference>
<comment type="similarity">
    <text evidence="1 4">Belongs to the SIS family. GutQ/KpsF subfamily.</text>
</comment>
<evidence type="ECO:0000256" key="5">
    <source>
        <dbReference type="PIRSR" id="PIRSR004692-2"/>
    </source>
</evidence>
<dbReference type="InterPro" id="IPR050986">
    <property type="entry name" value="GutQ/KpsF_isomerases"/>
</dbReference>
<keyword evidence="5" id="KW-0479">Metal-binding</keyword>
<dbReference type="CDD" id="cd04604">
    <property type="entry name" value="CBS_pair_SIS_assoc"/>
    <property type="match status" value="1"/>
</dbReference>
<dbReference type="OMA" id="LMACLMR"/>
<dbReference type="InterPro" id="IPR046342">
    <property type="entry name" value="CBS_dom_sf"/>
</dbReference>
<dbReference type="InterPro" id="IPR000644">
    <property type="entry name" value="CBS_dom"/>
</dbReference>
<dbReference type="InterPro" id="IPR046348">
    <property type="entry name" value="SIS_dom_sf"/>
</dbReference>
<dbReference type="Pfam" id="PF01380">
    <property type="entry name" value="SIS"/>
    <property type="match status" value="1"/>
</dbReference>
<keyword evidence="2" id="KW-0677">Repeat</keyword>
<feature type="binding site" evidence="5">
    <location>
        <position position="73"/>
    </location>
    <ligand>
        <name>Zn(2+)</name>
        <dbReference type="ChEBI" id="CHEBI:29105"/>
    </ligand>
</feature>
<dbReference type="GO" id="GO:0019146">
    <property type="term" value="F:arabinose-5-phosphate isomerase activity"/>
    <property type="evidence" value="ECO:0007669"/>
    <property type="project" value="UniProtKB-ARBA"/>
</dbReference>
<dbReference type="SMART" id="SM00116">
    <property type="entry name" value="CBS"/>
    <property type="match status" value="2"/>
</dbReference>
<dbReference type="Proteomes" id="UP000262325">
    <property type="component" value="Unassembled WGS sequence"/>
</dbReference>
<dbReference type="AlphaFoldDB" id="A0A3D5QD51"/>
<feature type="site" description="Catalytically relevant" evidence="6">
    <location>
        <position position="102"/>
    </location>
</feature>
<keyword evidence="10" id="KW-0413">Isomerase</keyword>
<evidence type="ECO:0000256" key="6">
    <source>
        <dbReference type="PIRSR" id="PIRSR004692-3"/>
    </source>
</evidence>
<evidence type="ECO:0000256" key="2">
    <source>
        <dbReference type="ARBA" id="ARBA00022737"/>
    </source>
</evidence>
<feature type="domain" description="SIS" evidence="9">
    <location>
        <begin position="32"/>
        <end position="175"/>
    </location>
</feature>
<dbReference type="EMBL" id="DPPF01000164">
    <property type="protein sequence ID" value="HCW93590.1"/>
    <property type="molecule type" value="Genomic_DNA"/>
</dbReference>
<dbReference type="CDD" id="cd05014">
    <property type="entry name" value="SIS_Kpsf"/>
    <property type="match status" value="1"/>
</dbReference>
<evidence type="ECO:0000259" key="8">
    <source>
        <dbReference type="PROSITE" id="PS51371"/>
    </source>
</evidence>
<feature type="site" description="Catalytically relevant" evidence="6">
    <location>
        <position position="143"/>
    </location>
</feature>
<evidence type="ECO:0000256" key="7">
    <source>
        <dbReference type="PROSITE-ProRule" id="PRU00703"/>
    </source>
</evidence>
<protein>
    <submittedName>
        <fullName evidence="10">KpsF/GutQ family sugar-phosphate isomerase</fullName>
    </submittedName>
</protein>
<evidence type="ECO:0000259" key="9">
    <source>
        <dbReference type="PROSITE" id="PS51464"/>
    </source>
</evidence>
<keyword evidence="3 7" id="KW-0129">CBS domain</keyword>
<feature type="site" description="Catalytically relevant" evidence="6">
    <location>
        <position position="50"/>
    </location>
</feature>
<accession>A0A3D5QD51</accession>
<dbReference type="PROSITE" id="PS51464">
    <property type="entry name" value="SIS"/>
    <property type="match status" value="1"/>
</dbReference>
<evidence type="ECO:0000256" key="4">
    <source>
        <dbReference type="PIRNR" id="PIRNR004692"/>
    </source>
</evidence>
<proteinExistence type="inferred from homology"/>
<evidence type="ECO:0000313" key="10">
    <source>
        <dbReference type="EMBL" id="HCW93590.1"/>
    </source>
</evidence>
<dbReference type="Gene3D" id="3.40.50.10490">
    <property type="entry name" value="Glucose-6-phosphate isomerase like protein, domain 1"/>
    <property type="match status" value="1"/>
</dbReference>
<name>A0A3D5QD51_FLESI</name>